<dbReference type="GO" id="GO:0008422">
    <property type="term" value="F:beta-glucosidase activity"/>
    <property type="evidence" value="ECO:0007669"/>
    <property type="project" value="UniProtKB-EC"/>
</dbReference>
<protein>
    <recommendedName>
        <fullName evidence="3">beta-glucosidase</fullName>
        <ecNumber evidence="3">3.2.1.21</ecNumber>
    </recommendedName>
</protein>
<dbReference type="Gene3D" id="2.60.40.10">
    <property type="entry name" value="Immunoglobulins"/>
    <property type="match status" value="1"/>
</dbReference>
<dbReference type="InterPro" id="IPR051915">
    <property type="entry name" value="Cellulose_Degrad_GH3"/>
</dbReference>
<evidence type="ECO:0000256" key="2">
    <source>
        <dbReference type="ARBA" id="ARBA00005336"/>
    </source>
</evidence>
<dbReference type="STRING" id="133383.A0A1R0GWJ5"/>
<proteinExistence type="inferred from homology"/>
<dbReference type="PANTHER" id="PTHR30620">
    <property type="entry name" value="PERIPLASMIC BETA-GLUCOSIDASE-RELATED"/>
    <property type="match status" value="1"/>
</dbReference>
<dbReference type="InterPro" id="IPR001764">
    <property type="entry name" value="Glyco_hydro_3_N"/>
</dbReference>
<feature type="chain" id="PRO_5012277290" description="beta-glucosidase" evidence="7">
    <location>
        <begin position="19"/>
        <end position="821"/>
    </location>
</feature>
<sequence>MKSLVFFDFIWVLIGVNGFGSVYNSGKVEFSEKPLGYKEPPIINVIEASDGNGATCLPNYYPLQDYDPMNPKSVPTYNLPKYDESFRVGPNLELDPDVKILLDSLTLEEKAGQMVQIQVGMFLGCDGLINVTAVEAIIDEWKIGSVFEATQNHGGRWNINSPQRFANLSNTIQSIAIRKGSKIPLIWGLDTIRGANYVKGATTFPAPVNIAATFNPIHAYNSGSIGAKDTRAAGVHWAYSPLADINRQKLWSRNFENFGEDPFLVGQMVYQNIKGLQGNYKLDRSKVAACIKHFIGYSDPQNGKDRDPTHIPLQELAEYFIPPFKKAIDAGVATVMEAFGQLNGQSIAISKKILRNLLRDQLNFNGTLITDWGEVNAQWERYFTAFDIDDSTFQALSNTSIDMSMTADDIEYANSTINLVKSGKIPISRINESVGRILQLKKDLGILQTPYSNPSLIDTVGSAQDVELARNAARESIILLKNDCNVLPISKKDKVLFVGAALDSIGYITGAWSVHWQGATELEGNDVFGGYGESILDGIKKITGDSVNYIRGYNVSGFKVDDYDHILQLARKADKVVFCLGEKPSTEGIGDIDTLSMARDQYEAVKNVAEQTSTPIILLLAQNRPFLLGELSKSACGIINANLPGPYGGLSVAEILYGEVSPSARQPYTYPKFDSQAQLVYYTPIANNYDPEFSFGQGMGYNNISYSQITVNSTDLRPGSPISISITATNNGKWIQNEPALMFTTQKVKREYVPERHRLRSFRKQRILPGESKTFKFSLSAEELSFIDEKLDSVTSEGPVIITINAFNKNSMSTLIYLHER</sequence>
<dbReference type="SUPFAM" id="SSF51445">
    <property type="entry name" value="(Trans)glycosidases"/>
    <property type="match status" value="1"/>
</dbReference>
<dbReference type="Proteomes" id="UP000187455">
    <property type="component" value="Unassembled WGS sequence"/>
</dbReference>
<keyword evidence="5" id="KW-0378">Hydrolase</keyword>
<accession>A0A1R0GWJ5</accession>
<dbReference type="InterPro" id="IPR017853">
    <property type="entry name" value="GH"/>
</dbReference>
<comment type="caution">
    <text evidence="9">The sequence shown here is derived from an EMBL/GenBank/DDBJ whole genome shotgun (WGS) entry which is preliminary data.</text>
</comment>
<feature type="signal peptide" evidence="7">
    <location>
        <begin position="1"/>
        <end position="18"/>
    </location>
</feature>
<dbReference type="EMBL" id="LSSL01002670">
    <property type="protein sequence ID" value="OLY81215.1"/>
    <property type="molecule type" value="Genomic_DNA"/>
</dbReference>
<dbReference type="PANTHER" id="PTHR30620:SF16">
    <property type="entry name" value="LYSOSOMAL BETA GLUCOSIDASE"/>
    <property type="match status" value="1"/>
</dbReference>
<evidence type="ECO:0000256" key="6">
    <source>
        <dbReference type="ARBA" id="ARBA00023295"/>
    </source>
</evidence>
<organism evidence="9 10">
    <name type="scientific">Smittium mucronatum</name>
    <dbReference type="NCBI Taxonomy" id="133383"/>
    <lineage>
        <taxon>Eukaryota</taxon>
        <taxon>Fungi</taxon>
        <taxon>Fungi incertae sedis</taxon>
        <taxon>Zoopagomycota</taxon>
        <taxon>Kickxellomycotina</taxon>
        <taxon>Harpellomycetes</taxon>
        <taxon>Harpellales</taxon>
        <taxon>Legeriomycetaceae</taxon>
        <taxon>Smittium</taxon>
    </lineage>
</organism>
<dbReference type="EC" id="3.2.1.21" evidence="3"/>
<dbReference type="Pfam" id="PF01915">
    <property type="entry name" value="Glyco_hydro_3_C"/>
    <property type="match status" value="1"/>
</dbReference>
<dbReference type="OrthoDB" id="416222at2759"/>
<dbReference type="SMART" id="SM01217">
    <property type="entry name" value="Fn3_like"/>
    <property type="match status" value="1"/>
</dbReference>
<evidence type="ECO:0000256" key="7">
    <source>
        <dbReference type="SAM" id="SignalP"/>
    </source>
</evidence>
<evidence type="ECO:0000313" key="9">
    <source>
        <dbReference type="EMBL" id="OLY81215.1"/>
    </source>
</evidence>
<evidence type="ECO:0000313" key="10">
    <source>
        <dbReference type="Proteomes" id="UP000187455"/>
    </source>
</evidence>
<keyword evidence="4 7" id="KW-0732">Signal</keyword>
<dbReference type="SUPFAM" id="SSF52279">
    <property type="entry name" value="Beta-D-glucan exohydrolase, C-terminal domain"/>
    <property type="match status" value="1"/>
</dbReference>
<evidence type="ECO:0000256" key="1">
    <source>
        <dbReference type="ARBA" id="ARBA00000448"/>
    </source>
</evidence>
<dbReference type="Pfam" id="PF14310">
    <property type="entry name" value="Fn3-like"/>
    <property type="match status" value="1"/>
</dbReference>
<dbReference type="InterPro" id="IPR026891">
    <property type="entry name" value="Fn3-like"/>
</dbReference>
<evidence type="ECO:0000256" key="4">
    <source>
        <dbReference type="ARBA" id="ARBA00022729"/>
    </source>
</evidence>
<evidence type="ECO:0000256" key="3">
    <source>
        <dbReference type="ARBA" id="ARBA00012744"/>
    </source>
</evidence>
<dbReference type="Pfam" id="PF00933">
    <property type="entry name" value="Glyco_hydro_3"/>
    <property type="match status" value="1"/>
</dbReference>
<keyword evidence="10" id="KW-1185">Reference proteome</keyword>
<feature type="domain" description="Fibronectin type III-like" evidence="8">
    <location>
        <begin position="738"/>
        <end position="808"/>
    </location>
</feature>
<evidence type="ECO:0000256" key="5">
    <source>
        <dbReference type="ARBA" id="ARBA00022801"/>
    </source>
</evidence>
<comment type="catalytic activity">
    <reaction evidence="1">
        <text>Hydrolysis of terminal, non-reducing beta-D-glucosyl residues with release of beta-D-glucose.</text>
        <dbReference type="EC" id="3.2.1.21"/>
    </reaction>
</comment>
<dbReference type="Gene3D" id="3.20.20.300">
    <property type="entry name" value="Glycoside hydrolase, family 3, N-terminal domain"/>
    <property type="match status" value="1"/>
</dbReference>
<reference evidence="9 10" key="1">
    <citation type="journal article" date="2016" name="Mol. Biol. Evol.">
        <title>Genome-Wide Survey of Gut Fungi (Harpellales) Reveals the First Horizontally Transferred Ubiquitin Gene from a Mosquito Host.</title>
        <authorList>
            <person name="Wang Y."/>
            <person name="White M.M."/>
            <person name="Kvist S."/>
            <person name="Moncalvo J.M."/>
        </authorList>
    </citation>
    <scope>NUCLEOTIDE SEQUENCE [LARGE SCALE GENOMIC DNA]</scope>
    <source>
        <strain evidence="9 10">ALG-7-W6</strain>
    </source>
</reference>
<evidence type="ECO:0000259" key="8">
    <source>
        <dbReference type="SMART" id="SM01217"/>
    </source>
</evidence>
<dbReference type="GO" id="GO:0009251">
    <property type="term" value="P:glucan catabolic process"/>
    <property type="evidence" value="ECO:0007669"/>
    <property type="project" value="TreeGrafter"/>
</dbReference>
<dbReference type="PRINTS" id="PR00133">
    <property type="entry name" value="GLHYDRLASE3"/>
</dbReference>
<dbReference type="InterPro" id="IPR036881">
    <property type="entry name" value="Glyco_hydro_3_C_sf"/>
</dbReference>
<keyword evidence="6" id="KW-0326">Glycosidase</keyword>
<comment type="similarity">
    <text evidence="2">Belongs to the glycosyl hydrolase 3 family.</text>
</comment>
<dbReference type="InterPro" id="IPR013783">
    <property type="entry name" value="Ig-like_fold"/>
</dbReference>
<name>A0A1R0GWJ5_9FUNG</name>
<gene>
    <name evidence="9" type="ORF">AYI68_g4683</name>
</gene>
<dbReference type="Gene3D" id="3.40.50.1700">
    <property type="entry name" value="Glycoside hydrolase family 3 C-terminal domain"/>
    <property type="match status" value="1"/>
</dbReference>
<dbReference type="InterPro" id="IPR002772">
    <property type="entry name" value="Glyco_hydro_3_C"/>
</dbReference>
<dbReference type="InterPro" id="IPR036962">
    <property type="entry name" value="Glyco_hydro_3_N_sf"/>
</dbReference>
<dbReference type="AlphaFoldDB" id="A0A1R0GWJ5"/>